<feature type="region of interest" description="Disordered" evidence="1">
    <location>
        <begin position="209"/>
        <end position="230"/>
    </location>
</feature>
<evidence type="ECO:0000313" key="4">
    <source>
        <dbReference type="Proteomes" id="UP000250235"/>
    </source>
</evidence>
<proteinExistence type="predicted"/>
<sequence length="260" mass="29006">MLPLLPILNVINVADLVIMLRVQETQAEHYKATRHNNKDRNYQNLYRKKRSEKVLFAEENKSSWADTDSEDSSSRTSSSSDSEDESTESSLSDLRKSKLQKSLLTKADYISSNDKQTTINLSSASLQNLHGAMKPSGDKIGLGYESDESNIADTSIHPKQDKPKLQTMSFVKSSLGQSEESKSDESQTAAKPKIWQGRIPLEDLIAEAPSLTQSNSPQAARTPSTSTTENRRTICSANIMVCSKMFQLTHALYTLYMIYT</sequence>
<feature type="signal peptide" evidence="2">
    <location>
        <begin position="1"/>
        <end position="27"/>
    </location>
</feature>
<keyword evidence="2" id="KW-0732">Signal</keyword>
<accession>A0A2Z7CXG1</accession>
<evidence type="ECO:0000256" key="1">
    <source>
        <dbReference type="SAM" id="MobiDB-lite"/>
    </source>
</evidence>
<feature type="region of interest" description="Disordered" evidence="1">
    <location>
        <begin position="60"/>
        <end position="95"/>
    </location>
</feature>
<name>A0A2Z7CXG1_9LAMI</name>
<feature type="compositionally biased region" description="Polar residues" evidence="1">
    <location>
        <begin position="210"/>
        <end position="230"/>
    </location>
</feature>
<feature type="chain" id="PRO_5016262115" evidence="2">
    <location>
        <begin position="28"/>
        <end position="260"/>
    </location>
</feature>
<evidence type="ECO:0000313" key="3">
    <source>
        <dbReference type="EMBL" id="KZV50667.1"/>
    </source>
</evidence>
<gene>
    <name evidence="3" type="ORF">F511_29271</name>
</gene>
<protein>
    <submittedName>
        <fullName evidence="3">Uncharacterized protein</fullName>
    </submittedName>
</protein>
<dbReference type="AlphaFoldDB" id="A0A2Z7CXG1"/>
<evidence type="ECO:0000256" key="2">
    <source>
        <dbReference type="SAM" id="SignalP"/>
    </source>
</evidence>
<dbReference type="Proteomes" id="UP000250235">
    <property type="component" value="Unassembled WGS sequence"/>
</dbReference>
<dbReference type="EMBL" id="KQ992353">
    <property type="protein sequence ID" value="KZV50667.1"/>
    <property type="molecule type" value="Genomic_DNA"/>
</dbReference>
<keyword evidence="4" id="KW-1185">Reference proteome</keyword>
<feature type="region of interest" description="Disordered" evidence="1">
    <location>
        <begin position="171"/>
        <end position="193"/>
    </location>
</feature>
<organism evidence="3 4">
    <name type="scientific">Dorcoceras hygrometricum</name>
    <dbReference type="NCBI Taxonomy" id="472368"/>
    <lineage>
        <taxon>Eukaryota</taxon>
        <taxon>Viridiplantae</taxon>
        <taxon>Streptophyta</taxon>
        <taxon>Embryophyta</taxon>
        <taxon>Tracheophyta</taxon>
        <taxon>Spermatophyta</taxon>
        <taxon>Magnoliopsida</taxon>
        <taxon>eudicotyledons</taxon>
        <taxon>Gunneridae</taxon>
        <taxon>Pentapetalae</taxon>
        <taxon>asterids</taxon>
        <taxon>lamiids</taxon>
        <taxon>Lamiales</taxon>
        <taxon>Gesneriaceae</taxon>
        <taxon>Didymocarpoideae</taxon>
        <taxon>Trichosporeae</taxon>
        <taxon>Loxocarpinae</taxon>
        <taxon>Dorcoceras</taxon>
    </lineage>
</organism>
<reference evidence="3 4" key="1">
    <citation type="journal article" date="2015" name="Proc. Natl. Acad. Sci. U.S.A.">
        <title>The resurrection genome of Boea hygrometrica: A blueprint for survival of dehydration.</title>
        <authorList>
            <person name="Xiao L."/>
            <person name="Yang G."/>
            <person name="Zhang L."/>
            <person name="Yang X."/>
            <person name="Zhao S."/>
            <person name="Ji Z."/>
            <person name="Zhou Q."/>
            <person name="Hu M."/>
            <person name="Wang Y."/>
            <person name="Chen M."/>
            <person name="Xu Y."/>
            <person name="Jin H."/>
            <person name="Xiao X."/>
            <person name="Hu G."/>
            <person name="Bao F."/>
            <person name="Hu Y."/>
            <person name="Wan P."/>
            <person name="Li L."/>
            <person name="Deng X."/>
            <person name="Kuang T."/>
            <person name="Xiang C."/>
            <person name="Zhu J.K."/>
            <person name="Oliver M.J."/>
            <person name="He Y."/>
        </authorList>
    </citation>
    <scope>NUCLEOTIDE SEQUENCE [LARGE SCALE GENOMIC DNA]</scope>
    <source>
        <strain evidence="4">cv. XS01</strain>
    </source>
</reference>